<protein>
    <submittedName>
        <fullName evidence="2">Uncharacterized protein</fullName>
    </submittedName>
</protein>
<evidence type="ECO:0000313" key="2">
    <source>
        <dbReference type="EMBL" id="CAG6636040.1"/>
    </source>
</evidence>
<feature type="transmembrane region" description="Helical" evidence="1">
    <location>
        <begin position="25"/>
        <end position="47"/>
    </location>
</feature>
<accession>A0A8D8QPT9</accession>
<keyword evidence="1" id="KW-0812">Transmembrane</keyword>
<organism evidence="2">
    <name type="scientific">Cacopsylla melanoneura</name>
    <dbReference type="NCBI Taxonomy" id="428564"/>
    <lineage>
        <taxon>Eukaryota</taxon>
        <taxon>Metazoa</taxon>
        <taxon>Ecdysozoa</taxon>
        <taxon>Arthropoda</taxon>
        <taxon>Hexapoda</taxon>
        <taxon>Insecta</taxon>
        <taxon>Pterygota</taxon>
        <taxon>Neoptera</taxon>
        <taxon>Paraneoptera</taxon>
        <taxon>Hemiptera</taxon>
        <taxon>Sternorrhyncha</taxon>
        <taxon>Psylloidea</taxon>
        <taxon>Psyllidae</taxon>
        <taxon>Psyllinae</taxon>
        <taxon>Cacopsylla</taxon>
    </lineage>
</organism>
<name>A0A8D8QPT9_9HEMI</name>
<dbReference type="EMBL" id="HBUF01092476">
    <property type="protein sequence ID" value="CAG6636040.1"/>
    <property type="molecule type" value="Transcribed_RNA"/>
</dbReference>
<keyword evidence="1" id="KW-0472">Membrane</keyword>
<reference evidence="2" key="1">
    <citation type="submission" date="2021-05" db="EMBL/GenBank/DDBJ databases">
        <authorList>
            <person name="Alioto T."/>
            <person name="Alioto T."/>
            <person name="Gomez Garrido J."/>
        </authorList>
    </citation>
    <scope>NUCLEOTIDE SEQUENCE</scope>
</reference>
<evidence type="ECO:0000256" key="1">
    <source>
        <dbReference type="SAM" id="Phobius"/>
    </source>
</evidence>
<dbReference type="AlphaFoldDB" id="A0A8D8QPT9"/>
<proteinExistence type="predicted"/>
<dbReference type="EMBL" id="HBUF01092477">
    <property type="protein sequence ID" value="CAG6636041.1"/>
    <property type="molecule type" value="Transcribed_RNA"/>
</dbReference>
<dbReference type="EMBL" id="HBUF01092474">
    <property type="protein sequence ID" value="CAG6636038.1"/>
    <property type="molecule type" value="Transcribed_RNA"/>
</dbReference>
<keyword evidence="1" id="KW-1133">Transmembrane helix</keyword>
<sequence length="156" mass="18393">MSISNVHKIAASYRLRYFLVYDSSFISSGCHIWTLGILFIVPMFNILKCNKKESTGWNTVKKKKKNAQIEFHAILLSFRRFRILPQFSMNATDFDNLQNHIIILLCTVLLQYNVLLIPKENIVTNFVLCTRLYHYHVHCTFILLSMYKTIKLSYHL</sequence>